<evidence type="ECO:0000256" key="23">
    <source>
        <dbReference type="ARBA" id="ARBA00033406"/>
    </source>
</evidence>
<comment type="caution">
    <text evidence="25">The sequence shown here is derived from an EMBL/GenBank/DDBJ whole genome shotgun (WGS) entry which is preliminary data.</text>
</comment>
<evidence type="ECO:0000256" key="4">
    <source>
        <dbReference type="ARBA" id="ARBA00005189"/>
    </source>
</evidence>
<dbReference type="EMBL" id="BFBR01000013">
    <property type="protein sequence ID" value="GBF59357.1"/>
    <property type="molecule type" value="Genomic_DNA"/>
</dbReference>
<name>A0A2P2EE66_9PROT</name>
<evidence type="ECO:0000256" key="17">
    <source>
        <dbReference type="ARBA" id="ARBA00023264"/>
    </source>
</evidence>
<comment type="pathway">
    <text evidence="4">Lipid metabolism.</text>
</comment>
<dbReference type="GO" id="GO:0004605">
    <property type="term" value="F:phosphatidate cytidylyltransferase activity"/>
    <property type="evidence" value="ECO:0007669"/>
    <property type="project" value="UniProtKB-EC"/>
</dbReference>
<comment type="subcellular location">
    <subcellularLocation>
        <location evidence="2">Cell membrane</location>
        <topology evidence="2">Multi-pass membrane protein</topology>
    </subcellularLocation>
</comment>
<dbReference type="PANTHER" id="PTHR46382:SF1">
    <property type="entry name" value="PHOSPHATIDATE CYTIDYLYLTRANSFERASE"/>
    <property type="match status" value="1"/>
</dbReference>
<evidence type="ECO:0000256" key="15">
    <source>
        <dbReference type="ARBA" id="ARBA00023136"/>
    </source>
</evidence>
<keyword evidence="15 24" id="KW-0472">Membrane</keyword>
<reference evidence="25 26" key="1">
    <citation type="journal article" date="2018" name="Genome Announc.">
        <title>Draft Genome Sequence of "Candidatus Phycosocius bacilliformis," an Alphaproteobacterial Ectosymbiont of the Hydrocarbon-Producing Green Alga Botryococcus braunii.</title>
        <authorList>
            <person name="Tanabe Y."/>
            <person name="Yamaguchi H."/>
            <person name="Watanabe M.M."/>
        </authorList>
    </citation>
    <scope>NUCLEOTIDE SEQUENCE [LARGE SCALE GENOMIC DNA]</scope>
    <source>
        <strain evidence="25 26">BOTRYCO-2</strain>
    </source>
</reference>
<comment type="similarity">
    <text evidence="5">Belongs to the CDS family.</text>
</comment>
<dbReference type="RefSeq" id="WP_133245854.1">
    <property type="nucleotide sequence ID" value="NZ_BFBR01000013.1"/>
</dbReference>
<dbReference type="PANTHER" id="PTHR46382">
    <property type="entry name" value="PHOSPHATIDATE CYTIDYLYLTRANSFERASE"/>
    <property type="match status" value="1"/>
</dbReference>
<evidence type="ECO:0000256" key="19">
    <source>
        <dbReference type="ARBA" id="ARBA00031825"/>
    </source>
</evidence>
<keyword evidence="12 25" id="KW-0548">Nucleotidyltransferase</keyword>
<keyword evidence="11 24" id="KW-0812">Transmembrane</keyword>
<evidence type="ECO:0000256" key="7">
    <source>
        <dbReference type="ARBA" id="ARBA00019373"/>
    </source>
</evidence>
<evidence type="ECO:0000256" key="11">
    <source>
        <dbReference type="ARBA" id="ARBA00022692"/>
    </source>
</evidence>
<proteinExistence type="inferred from homology"/>
<evidence type="ECO:0000313" key="26">
    <source>
        <dbReference type="Proteomes" id="UP000245086"/>
    </source>
</evidence>
<feature type="transmembrane region" description="Helical" evidence="24">
    <location>
        <begin position="262"/>
        <end position="282"/>
    </location>
</feature>
<evidence type="ECO:0000256" key="13">
    <source>
        <dbReference type="ARBA" id="ARBA00022989"/>
    </source>
</evidence>
<dbReference type="AlphaFoldDB" id="A0A2P2EE66"/>
<keyword evidence="26" id="KW-1185">Reference proteome</keyword>
<evidence type="ECO:0000313" key="25">
    <source>
        <dbReference type="EMBL" id="GBF59357.1"/>
    </source>
</evidence>
<dbReference type="OrthoDB" id="9799199at2"/>
<keyword evidence="16" id="KW-0594">Phospholipid biosynthesis</keyword>
<evidence type="ECO:0000256" key="21">
    <source>
        <dbReference type="ARBA" id="ARBA00032396"/>
    </source>
</evidence>
<organism evidence="25 26">
    <name type="scientific">Candidatus Phycosocius bacilliformis</name>
    <dbReference type="NCBI Taxonomy" id="1445552"/>
    <lineage>
        <taxon>Bacteria</taxon>
        <taxon>Pseudomonadati</taxon>
        <taxon>Pseudomonadota</taxon>
        <taxon>Alphaproteobacteria</taxon>
        <taxon>Caulobacterales</taxon>
        <taxon>Caulobacterales incertae sedis</taxon>
        <taxon>Candidatus Phycosocius</taxon>
    </lineage>
</organism>
<evidence type="ECO:0000256" key="10">
    <source>
        <dbReference type="ARBA" id="ARBA00022679"/>
    </source>
</evidence>
<evidence type="ECO:0000256" key="18">
    <source>
        <dbReference type="ARBA" id="ARBA00029893"/>
    </source>
</evidence>
<evidence type="ECO:0000256" key="14">
    <source>
        <dbReference type="ARBA" id="ARBA00023098"/>
    </source>
</evidence>
<protein>
    <recommendedName>
        <fullName evidence="7">Phosphatidate cytidylyltransferase</fullName>
        <ecNumber evidence="6">2.7.7.41</ecNumber>
    </recommendedName>
    <alternativeName>
        <fullName evidence="20">CDP-DAG synthase</fullName>
    </alternativeName>
    <alternativeName>
        <fullName evidence="22">CDP-DG synthase</fullName>
    </alternativeName>
    <alternativeName>
        <fullName evidence="18">CDP-diacylglycerol synthase</fullName>
    </alternativeName>
    <alternativeName>
        <fullName evidence="21">CDP-diglyceride pyrophosphorylase</fullName>
    </alternativeName>
    <alternativeName>
        <fullName evidence="23">CDP-diglyceride synthase</fullName>
    </alternativeName>
    <alternativeName>
        <fullName evidence="19">CTP:phosphatidate cytidylyltransferase</fullName>
    </alternativeName>
</protein>
<feature type="transmembrane region" description="Helical" evidence="24">
    <location>
        <begin position="31"/>
        <end position="57"/>
    </location>
</feature>
<sequence length="283" mass="29632">MSTTPENDPKPAGFSIDQLASKLGGDLPIRFISAVVMVVFSLACAWFGGLGWALLAATVMAALAFEWGRMICPKAQDLVPRSLLAALCGLCFVLLPRNYEALAAFGFFLTLVRSPKEFGFLAMTGSVYLALSGWALAGLRGQDETGRALMFGLFAIVWATDSMAYLVGRVVGGPKLFPIISPNKTWSGSLGGTGAGIAAGYLYGLISGADPLMWALVGWFLAVIAQGGDLLESLAKRYYGVKDASGVIPGHGGVLDRLDGHLAAALAFVALLLLVPGLRATLT</sequence>
<evidence type="ECO:0000256" key="5">
    <source>
        <dbReference type="ARBA" id="ARBA00010185"/>
    </source>
</evidence>
<keyword evidence="10 25" id="KW-0808">Transferase</keyword>
<evidence type="ECO:0000256" key="8">
    <source>
        <dbReference type="ARBA" id="ARBA00022475"/>
    </source>
</evidence>
<dbReference type="Proteomes" id="UP000245086">
    <property type="component" value="Unassembled WGS sequence"/>
</dbReference>
<keyword evidence="17" id="KW-1208">Phospholipid metabolism</keyword>
<evidence type="ECO:0000256" key="9">
    <source>
        <dbReference type="ARBA" id="ARBA00022516"/>
    </source>
</evidence>
<keyword evidence="8" id="KW-1003">Cell membrane</keyword>
<evidence type="ECO:0000256" key="2">
    <source>
        <dbReference type="ARBA" id="ARBA00004651"/>
    </source>
</evidence>
<dbReference type="EC" id="2.7.7.41" evidence="6"/>
<evidence type="ECO:0000256" key="20">
    <source>
        <dbReference type="ARBA" id="ARBA00032253"/>
    </source>
</evidence>
<evidence type="ECO:0000256" key="3">
    <source>
        <dbReference type="ARBA" id="ARBA00005119"/>
    </source>
</evidence>
<keyword evidence="13 24" id="KW-1133">Transmembrane helix</keyword>
<evidence type="ECO:0000256" key="6">
    <source>
        <dbReference type="ARBA" id="ARBA00012487"/>
    </source>
</evidence>
<evidence type="ECO:0000256" key="24">
    <source>
        <dbReference type="SAM" id="Phobius"/>
    </source>
</evidence>
<comment type="catalytic activity">
    <reaction evidence="1">
        <text>a 1,2-diacyl-sn-glycero-3-phosphate + CTP + H(+) = a CDP-1,2-diacyl-sn-glycerol + diphosphate</text>
        <dbReference type="Rhea" id="RHEA:16229"/>
        <dbReference type="ChEBI" id="CHEBI:15378"/>
        <dbReference type="ChEBI" id="CHEBI:33019"/>
        <dbReference type="ChEBI" id="CHEBI:37563"/>
        <dbReference type="ChEBI" id="CHEBI:58332"/>
        <dbReference type="ChEBI" id="CHEBI:58608"/>
        <dbReference type="EC" id="2.7.7.41"/>
    </reaction>
</comment>
<keyword evidence="14" id="KW-0443">Lipid metabolism</keyword>
<feature type="transmembrane region" description="Helical" evidence="24">
    <location>
        <begin position="148"/>
        <end position="166"/>
    </location>
</feature>
<feature type="transmembrane region" description="Helical" evidence="24">
    <location>
        <begin position="118"/>
        <end position="136"/>
    </location>
</feature>
<comment type="pathway">
    <text evidence="3">Phospholipid metabolism; CDP-diacylglycerol biosynthesis; CDP-diacylglycerol from sn-glycerol 3-phosphate: step 3/3.</text>
</comment>
<dbReference type="GO" id="GO:0005886">
    <property type="term" value="C:plasma membrane"/>
    <property type="evidence" value="ECO:0007669"/>
    <property type="project" value="UniProtKB-SubCell"/>
</dbReference>
<dbReference type="Pfam" id="PF01148">
    <property type="entry name" value="CTP_transf_1"/>
    <property type="match status" value="1"/>
</dbReference>
<keyword evidence="9" id="KW-0444">Lipid biosynthesis</keyword>
<feature type="transmembrane region" description="Helical" evidence="24">
    <location>
        <begin position="78"/>
        <end position="98"/>
    </location>
</feature>
<evidence type="ECO:0000256" key="12">
    <source>
        <dbReference type="ARBA" id="ARBA00022695"/>
    </source>
</evidence>
<feature type="transmembrane region" description="Helical" evidence="24">
    <location>
        <begin position="212"/>
        <end position="231"/>
    </location>
</feature>
<evidence type="ECO:0000256" key="16">
    <source>
        <dbReference type="ARBA" id="ARBA00023209"/>
    </source>
</evidence>
<accession>A0A2P2EE66</accession>
<evidence type="ECO:0000256" key="22">
    <source>
        <dbReference type="ARBA" id="ARBA00032743"/>
    </source>
</evidence>
<gene>
    <name evidence="25" type="primary">cdsA</name>
    <name evidence="25" type="ORF">PbB2_03053</name>
</gene>
<feature type="transmembrane region" description="Helical" evidence="24">
    <location>
        <begin position="186"/>
        <end position="205"/>
    </location>
</feature>
<evidence type="ECO:0000256" key="1">
    <source>
        <dbReference type="ARBA" id="ARBA00001698"/>
    </source>
</evidence>
<dbReference type="GO" id="GO:0016024">
    <property type="term" value="P:CDP-diacylglycerol biosynthetic process"/>
    <property type="evidence" value="ECO:0007669"/>
    <property type="project" value="TreeGrafter"/>
</dbReference>